<keyword evidence="2" id="KW-0560">Oxidoreductase</keyword>
<evidence type="ECO:0000313" key="2">
    <source>
        <dbReference type="EMBL" id="MFD1834646.1"/>
    </source>
</evidence>
<comment type="caution">
    <text evidence="2">The sequence shown here is derived from an EMBL/GenBank/DDBJ whole genome shotgun (WGS) entry which is preliminary data.</text>
</comment>
<gene>
    <name evidence="2" type="ORF">ACFSDA_06100</name>
</gene>
<keyword evidence="3" id="KW-1185">Reference proteome</keyword>
<organism evidence="2 3">
    <name type="scientific">Brachybacterium rhamnosum</name>
    <dbReference type="NCBI Taxonomy" id="173361"/>
    <lineage>
        <taxon>Bacteria</taxon>
        <taxon>Bacillati</taxon>
        <taxon>Actinomycetota</taxon>
        <taxon>Actinomycetes</taxon>
        <taxon>Micrococcales</taxon>
        <taxon>Dermabacteraceae</taxon>
        <taxon>Brachybacterium</taxon>
    </lineage>
</organism>
<dbReference type="RefSeq" id="WP_343903905.1">
    <property type="nucleotide sequence ID" value="NZ_BAAAIS010000002.1"/>
</dbReference>
<keyword evidence="2" id="KW-0223">Dioxygenase</keyword>
<dbReference type="PANTHER" id="PTHR33990:SF1">
    <property type="entry name" value="PROTEIN YJDN"/>
    <property type="match status" value="1"/>
</dbReference>
<name>A0ABW4PYX2_9MICO</name>
<dbReference type="SUPFAM" id="SSF54593">
    <property type="entry name" value="Glyoxalase/Bleomycin resistance protein/Dihydroxybiphenyl dioxygenase"/>
    <property type="match status" value="1"/>
</dbReference>
<proteinExistence type="predicted"/>
<dbReference type="PANTHER" id="PTHR33990">
    <property type="entry name" value="PROTEIN YJDN-RELATED"/>
    <property type="match status" value="1"/>
</dbReference>
<dbReference type="Gene3D" id="3.10.180.10">
    <property type="entry name" value="2,3-Dihydroxybiphenyl 1,2-Dioxygenase, domain 1"/>
    <property type="match status" value="1"/>
</dbReference>
<evidence type="ECO:0000313" key="3">
    <source>
        <dbReference type="Proteomes" id="UP001597280"/>
    </source>
</evidence>
<dbReference type="InterPro" id="IPR029068">
    <property type="entry name" value="Glyas_Bleomycin-R_OHBP_Dase"/>
</dbReference>
<dbReference type="InterPro" id="IPR004360">
    <property type="entry name" value="Glyas_Fos-R_dOase_dom"/>
</dbReference>
<reference evidence="3" key="1">
    <citation type="journal article" date="2019" name="Int. J. Syst. Evol. Microbiol.">
        <title>The Global Catalogue of Microorganisms (GCM) 10K type strain sequencing project: providing services to taxonomists for standard genome sequencing and annotation.</title>
        <authorList>
            <consortium name="The Broad Institute Genomics Platform"/>
            <consortium name="The Broad Institute Genome Sequencing Center for Infectious Disease"/>
            <person name="Wu L."/>
            <person name="Ma J."/>
        </authorList>
    </citation>
    <scope>NUCLEOTIDE SEQUENCE [LARGE SCALE GENOMIC DNA]</scope>
    <source>
        <strain evidence="3">JCM 11650</strain>
    </source>
</reference>
<accession>A0ABW4PYX2</accession>
<evidence type="ECO:0000259" key="1">
    <source>
        <dbReference type="Pfam" id="PF00903"/>
    </source>
</evidence>
<feature type="domain" description="Glyoxalase/fosfomycin resistance/dioxygenase" evidence="1">
    <location>
        <begin position="21"/>
        <end position="136"/>
    </location>
</feature>
<dbReference type="EMBL" id="JBHUFL010000002">
    <property type="protein sequence ID" value="MFD1834646.1"/>
    <property type="molecule type" value="Genomic_DNA"/>
</dbReference>
<dbReference type="Proteomes" id="UP001597280">
    <property type="component" value="Unassembled WGS sequence"/>
</dbReference>
<dbReference type="GO" id="GO:0051213">
    <property type="term" value="F:dioxygenase activity"/>
    <property type="evidence" value="ECO:0007669"/>
    <property type="project" value="UniProtKB-KW"/>
</dbReference>
<sequence>MSTNSPYVNFPGNGAEVLAQWQELFGGELDVMSYDDFPDPEAAFGFAPPQGALAHGTLTGGLLTVAGGDAIMSETPPALPSETYSFLISPDTTEEASALAESIVAAGGEVVMPLEQAPWGAHYGQVKDRNGVLFQLNVEAAAPQA</sequence>
<dbReference type="Pfam" id="PF00903">
    <property type="entry name" value="Glyoxalase"/>
    <property type="match status" value="1"/>
</dbReference>
<protein>
    <submittedName>
        <fullName evidence="2">Glyoxalase/bleomycin resistance/extradiol dioxygenase family protein</fullName>
    </submittedName>
</protein>